<evidence type="ECO:0000313" key="3">
    <source>
        <dbReference type="EMBL" id="GAY60842.1"/>
    </source>
</evidence>
<feature type="repeat" description="WD" evidence="1">
    <location>
        <begin position="81"/>
        <end position="122"/>
    </location>
</feature>
<dbReference type="InterPro" id="IPR001680">
    <property type="entry name" value="WD40_rpt"/>
</dbReference>
<keyword evidence="2" id="KW-0472">Membrane</keyword>
<dbReference type="GO" id="GO:0030621">
    <property type="term" value="F:U4 snRNA binding"/>
    <property type="evidence" value="ECO:0007669"/>
    <property type="project" value="TreeGrafter"/>
</dbReference>
<keyword evidence="1" id="KW-0853">WD repeat</keyword>
<dbReference type="PANTHER" id="PTHR19846:SF0">
    <property type="entry name" value="PRE-MRNA PROCESSING FACTOR 4"/>
    <property type="match status" value="1"/>
</dbReference>
<dbReference type="Proteomes" id="UP000236630">
    <property type="component" value="Unassembled WGS sequence"/>
</dbReference>
<evidence type="ECO:0000313" key="4">
    <source>
        <dbReference type="Proteomes" id="UP000236630"/>
    </source>
</evidence>
<dbReference type="InterPro" id="IPR015943">
    <property type="entry name" value="WD40/YVTN_repeat-like_dom_sf"/>
</dbReference>
<dbReference type="Pfam" id="PF00400">
    <property type="entry name" value="WD40"/>
    <property type="match status" value="1"/>
</dbReference>
<feature type="transmembrane region" description="Helical" evidence="2">
    <location>
        <begin position="51"/>
        <end position="70"/>
    </location>
</feature>
<comment type="caution">
    <text evidence="3">The sequence shown here is derived from an EMBL/GenBank/DDBJ whole genome shotgun (WGS) entry which is preliminary data.</text>
</comment>
<dbReference type="Gene3D" id="2.130.10.10">
    <property type="entry name" value="YVTN repeat-like/Quinoprotein amine dehydrogenase"/>
    <property type="match status" value="1"/>
</dbReference>
<evidence type="ECO:0000256" key="1">
    <source>
        <dbReference type="PROSITE-ProRule" id="PRU00221"/>
    </source>
</evidence>
<dbReference type="EMBL" id="BDQV01000248">
    <property type="protein sequence ID" value="GAY60842.1"/>
    <property type="molecule type" value="Genomic_DNA"/>
</dbReference>
<keyword evidence="4" id="KW-1185">Reference proteome</keyword>
<dbReference type="AlphaFoldDB" id="A0A2H5Q8F4"/>
<dbReference type="GO" id="GO:0017070">
    <property type="term" value="F:U6 snRNA binding"/>
    <property type="evidence" value="ECO:0007669"/>
    <property type="project" value="TreeGrafter"/>
</dbReference>
<evidence type="ECO:0000256" key="2">
    <source>
        <dbReference type="SAM" id="Phobius"/>
    </source>
</evidence>
<dbReference type="GO" id="GO:0046540">
    <property type="term" value="C:U4/U6 x U5 tri-snRNP complex"/>
    <property type="evidence" value="ECO:0007669"/>
    <property type="project" value="TreeGrafter"/>
</dbReference>
<keyword evidence="2" id="KW-1133">Transmembrane helix</keyword>
<gene>
    <name evidence="3" type="ORF">CUMW_205270</name>
</gene>
<organism evidence="3 4">
    <name type="scientific">Citrus unshiu</name>
    <name type="common">Satsuma mandarin</name>
    <name type="synonym">Citrus nobilis var. unshiu</name>
    <dbReference type="NCBI Taxonomy" id="55188"/>
    <lineage>
        <taxon>Eukaryota</taxon>
        <taxon>Viridiplantae</taxon>
        <taxon>Streptophyta</taxon>
        <taxon>Embryophyta</taxon>
        <taxon>Tracheophyta</taxon>
        <taxon>Spermatophyta</taxon>
        <taxon>Magnoliopsida</taxon>
        <taxon>eudicotyledons</taxon>
        <taxon>Gunneridae</taxon>
        <taxon>Pentapetalae</taxon>
        <taxon>rosids</taxon>
        <taxon>malvids</taxon>
        <taxon>Sapindales</taxon>
        <taxon>Rutaceae</taxon>
        <taxon>Aurantioideae</taxon>
        <taxon>Citrus</taxon>
    </lineage>
</organism>
<dbReference type="SUPFAM" id="SSF50978">
    <property type="entry name" value="WD40 repeat-like"/>
    <property type="match status" value="1"/>
</dbReference>
<reference evidence="3 4" key="1">
    <citation type="journal article" date="2017" name="Front. Genet.">
        <title>Draft sequencing of the heterozygous diploid genome of Satsuma (Citrus unshiu Marc.) using a hybrid assembly approach.</title>
        <authorList>
            <person name="Shimizu T."/>
            <person name="Tanizawa Y."/>
            <person name="Mochizuki T."/>
            <person name="Nagasaki H."/>
            <person name="Yoshioka T."/>
            <person name="Toyoda A."/>
            <person name="Fujiyama A."/>
            <person name="Kaminuma E."/>
            <person name="Nakamura Y."/>
        </authorList>
    </citation>
    <scope>NUCLEOTIDE SEQUENCE [LARGE SCALE GENOMIC DNA]</scope>
    <source>
        <strain evidence="4">cv. Miyagawa wase</strain>
    </source>
</reference>
<proteinExistence type="predicted"/>
<keyword evidence="2" id="KW-0812">Transmembrane</keyword>
<name>A0A2H5Q8F4_CITUN</name>
<accession>A0A2H5Q8F4</accession>
<sequence length="126" mass="14230">MRYRSRVASFGKGIVDSVMELLSTLMIFAASLRDLHALLGHVFGPPYRENIWLAIYILLSCISASAFQVWSGRDFKLVKSLSGHEAKVTSLDIHPDEQSIATVSHDRWIKLWSTRNKGDEHAMDVD</sequence>
<protein>
    <submittedName>
        <fullName evidence="3">Uncharacterized protein</fullName>
    </submittedName>
</protein>
<dbReference type="SMART" id="SM00320">
    <property type="entry name" value="WD40"/>
    <property type="match status" value="1"/>
</dbReference>
<dbReference type="PANTHER" id="PTHR19846">
    <property type="entry name" value="WD40 REPEAT PROTEIN"/>
    <property type="match status" value="1"/>
</dbReference>
<dbReference type="InterPro" id="IPR036322">
    <property type="entry name" value="WD40_repeat_dom_sf"/>
</dbReference>
<dbReference type="PROSITE" id="PS50294">
    <property type="entry name" value="WD_REPEATS_REGION"/>
    <property type="match status" value="1"/>
</dbReference>
<dbReference type="GO" id="GO:0000398">
    <property type="term" value="P:mRNA splicing, via spliceosome"/>
    <property type="evidence" value="ECO:0007669"/>
    <property type="project" value="TreeGrafter"/>
</dbReference>
<dbReference type="PROSITE" id="PS50082">
    <property type="entry name" value="WD_REPEATS_2"/>
    <property type="match status" value="1"/>
</dbReference>